<keyword evidence="5 12" id="KW-0418">Kinase</keyword>
<dbReference type="SUPFAM" id="SSF55874">
    <property type="entry name" value="ATPase domain of HSP90 chaperone/DNA topoisomerase II/histidine kinase"/>
    <property type="match status" value="1"/>
</dbReference>
<dbReference type="InterPro" id="IPR036097">
    <property type="entry name" value="HisK_dim/P_sf"/>
</dbReference>
<dbReference type="Gene3D" id="3.30.565.10">
    <property type="entry name" value="Histidine kinase-like ATPase, C-terminal domain"/>
    <property type="match status" value="1"/>
</dbReference>
<dbReference type="GO" id="GO:0005886">
    <property type="term" value="C:plasma membrane"/>
    <property type="evidence" value="ECO:0007669"/>
    <property type="project" value="UniProtKB-ARBA"/>
</dbReference>
<dbReference type="InterPro" id="IPR035965">
    <property type="entry name" value="PAS-like_dom_sf"/>
</dbReference>
<evidence type="ECO:0000259" key="10">
    <source>
        <dbReference type="PROSITE" id="PS50112"/>
    </source>
</evidence>
<evidence type="ECO:0000259" key="9">
    <source>
        <dbReference type="PROSITE" id="PS50110"/>
    </source>
</evidence>
<organism evidence="12 13">
    <name type="scientific">Sulfurifustis variabilis</name>
    <dbReference type="NCBI Taxonomy" id="1675686"/>
    <lineage>
        <taxon>Bacteria</taxon>
        <taxon>Pseudomonadati</taxon>
        <taxon>Pseudomonadota</taxon>
        <taxon>Gammaproteobacteria</taxon>
        <taxon>Acidiferrobacterales</taxon>
        <taxon>Acidiferrobacteraceae</taxon>
        <taxon>Sulfurifustis</taxon>
    </lineage>
</organism>
<dbReference type="SMART" id="SM00091">
    <property type="entry name" value="PAS"/>
    <property type="match status" value="2"/>
</dbReference>
<evidence type="ECO:0000256" key="7">
    <source>
        <dbReference type="SAM" id="MobiDB-lite"/>
    </source>
</evidence>
<dbReference type="PROSITE" id="PS50113">
    <property type="entry name" value="PAC"/>
    <property type="match status" value="1"/>
</dbReference>
<dbReference type="Gene3D" id="3.40.50.2300">
    <property type="match status" value="1"/>
</dbReference>
<comment type="catalytic activity">
    <reaction evidence="1">
        <text>ATP + protein L-histidine = ADP + protein N-phospho-L-histidine.</text>
        <dbReference type="EC" id="2.7.13.3"/>
    </reaction>
</comment>
<evidence type="ECO:0000256" key="4">
    <source>
        <dbReference type="ARBA" id="ARBA00022679"/>
    </source>
</evidence>
<dbReference type="PRINTS" id="PR00344">
    <property type="entry name" value="BCTRLSENSOR"/>
</dbReference>
<dbReference type="Pfam" id="PF02518">
    <property type="entry name" value="HATPase_c"/>
    <property type="match status" value="1"/>
</dbReference>
<dbReference type="CDD" id="cd00075">
    <property type="entry name" value="HATPase"/>
    <property type="match status" value="1"/>
</dbReference>
<dbReference type="EMBL" id="AP014936">
    <property type="protein sequence ID" value="BAU49706.1"/>
    <property type="molecule type" value="Genomic_DNA"/>
</dbReference>
<evidence type="ECO:0000256" key="3">
    <source>
        <dbReference type="ARBA" id="ARBA00022553"/>
    </source>
</evidence>
<reference evidence="12 13" key="1">
    <citation type="submission" date="2015-08" db="EMBL/GenBank/DDBJ databases">
        <title>Complete genome sequence of Sulfurifustis variabilis.</title>
        <authorList>
            <person name="Miura A."/>
            <person name="Kojima H."/>
            <person name="Fukui M."/>
        </authorList>
    </citation>
    <scope>NUCLEOTIDE SEQUENCE [LARGE SCALE GENOMIC DNA]</scope>
    <source>
        <strain evidence="13">skN76</strain>
    </source>
</reference>
<dbReference type="InterPro" id="IPR013767">
    <property type="entry name" value="PAS_fold"/>
</dbReference>
<dbReference type="InterPro" id="IPR003594">
    <property type="entry name" value="HATPase_dom"/>
</dbReference>
<gene>
    <name evidence="12" type="ORF">SVA_3158</name>
</gene>
<dbReference type="InterPro" id="IPR005467">
    <property type="entry name" value="His_kinase_dom"/>
</dbReference>
<feature type="domain" description="PAS" evidence="10">
    <location>
        <begin position="144"/>
        <end position="214"/>
    </location>
</feature>
<dbReference type="SUPFAM" id="SSF47384">
    <property type="entry name" value="Homodimeric domain of signal transducing histidine kinase"/>
    <property type="match status" value="1"/>
</dbReference>
<dbReference type="SMART" id="SM00448">
    <property type="entry name" value="REC"/>
    <property type="match status" value="1"/>
</dbReference>
<dbReference type="PROSITE" id="PS50109">
    <property type="entry name" value="HIS_KIN"/>
    <property type="match status" value="1"/>
</dbReference>
<evidence type="ECO:0000256" key="6">
    <source>
        <dbReference type="PROSITE-ProRule" id="PRU00169"/>
    </source>
</evidence>
<dbReference type="PANTHER" id="PTHR43547:SF2">
    <property type="entry name" value="HYBRID SIGNAL TRANSDUCTION HISTIDINE KINASE C"/>
    <property type="match status" value="1"/>
</dbReference>
<evidence type="ECO:0000259" key="8">
    <source>
        <dbReference type="PROSITE" id="PS50109"/>
    </source>
</evidence>
<dbReference type="CDD" id="cd00130">
    <property type="entry name" value="PAS"/>
    <property type="match status" value="2"/>
</dbReference>
<dbReference type="OrthoDB" id="9770795at2"/>
<dbReference type="FunFam" id="3.30.565.10:FF:000006">
    <property type="entry name" value="Sensor histidine kinase WalK"/>
    <property type="match status" value="1"/>
</dbReference>
<feature type="domain" description="PAC" evidence="11">
    <location>
        <begin position="91"/>
        <end position="143"/>
    </location>
</feature>
<dbReference type="NCBIfam" id="TIGR00229">
    <property type="entry name" value="sensory_box"/>
    <property type="match status" value="2"/>
</dbReference>
<feature type="domain" description="PAS" evidence="10">
    <location>
        <begin position="38"/>
        <end position="87"/>
    </location>
</feature>
<dbReference type="Pfam" id="PF00989">
    <property type="entry name" value="PAS"/>
    <property type="match status" value="1"/>
</dbReference>
<dbReference type="SUPFAM" id="SSF55785">
    <property type="entry name" value="PYP-like sensor domain (PAS domain)"/>
    <property type="match status" value="2"/>
</dbReference>
<dbReference type="InterPro" id="IPR036890">
    <property type="entry name" value="HATPase_C_sf"/>
</dbReference>
<evidence type="ECO:0000256" key="1">
    <source>
        <dbReference type="ARBA" id="ARBA00000085"/>
    </source>
</evidence>
<evidence type="ECO:0000313" key="12">
    <source>
        <dbReference type="EMBL" id="BAU49706.1"/>
    </source>
</evidence>
<dbReference type="Gene3D" id="3.30.450.20">
    <property type="entry name" value="PAS domain"/>
    <property type="match status" value="2"/>
</dbReference>
<dbReference type="SUPFAM" id="SSF52172">
    <property type="entry name" value="CheY-like"/>
    <property type="match status" value="1"/>
</dbReference>
<dbReference type="InterPro" id="IPR004358">
    <property type="entry name" value="Sig_transdc_His_kin-like_C"/>
</dbReference>
<dbReference type="PROSITE" id="PS50112">
    <property type="entry name" value="PAS"/>
    <property type="match status" value="2"/>
</dbReference>
<name>A0A1C7AEV3_9GAMM</name>
<dbReference type="KEGG" id="sva:SVA_3158"/>
<protein>
    <recommendedName>
        <fullName evidence="2">histidine kinase</fullName>
        <ecNumber evidence="2">2.7.13.3</ecNumber>
    </recommendedName>
</protein>
<dbReference type="Proteomes" id="UP000218899">
    <property type="component" value="Chromosome"/>
</dbReference>
<dbReference type="Pfam" id="PF00072">
    <property type="entry name" value="Response_reg"/>
    <property type="match status" value="1"/>
</dbReference>
<dbReference type="InterPro" id="IPR003661">
    <property type="entry name" value="HisK_dim/P_dom"/>
</dbReference>
<keyword evidence="3 6" id="KW-0597">Phosphoprotein</keyword>
<sequence>MALDPSYKELRPEECGTCSFRALFDLAAVGNAEIEPRSGRLLRVNRKLCDFTGYSEAELLSKTFLDLTHPDDRAATIALADEVMAGGATEWQLEKRYVRKDGSVRWAHCIGRLIRDEQGRPLHLIATIQDITERKQGEEALRDSEARYRRLVEMSPDVIFVHRNDRMLYANPACVRFFGARSIEEVLTRAPLDFVHPDHREAVRERIRRASTSSAPNPLSEQKWLALDGSVRMVEVVGASIPWEGRPAVMVIAHDITELRAADRRKDEFLATLAHELRNPLAPIRTGAEIVRLHSGGSARLDWAADLISRQVKHLSHMVDDLLDFSRIAQGRLSLTLEQVDLRDIVWQAVEINRAALDAKGHDLTVEVPERSFFLRGDVPRLVQVVSNLFSNAIKFSPARSRIHVAATREDGKVLLRVRDTGAGIKRELLPHIFDLFVQGERTLERAEGGLGIGLALVKAIVALHGGEVAARSDGPGKGSEFVVRLPLLSPSGIGQPERQPEPSHGPSRNPRRVLLVDDNRDAIESLGYLLERLGHEVRSATDGHEALALARAFQPEVAILDLGLPGLNGYALAEEFRRDAMLASVVLVALTGYGQEVDRQKSRAAGFDLHLLKPIALNDLAPILEGTTPREGRRT</sequence>
<dbReference type="InterPro" id="IPR013655">
    <property type="entry name" value="PAS_fold_3"/>
</dbReference>
<dbReference type="AlphaFoldDB" id="A0A1C7AEV3"/>
<dbReference type="InterPro" id="IPR000700">
    <property type="entry name" value="PAS-assoc_C"/>
</dbReference>
<dbReference type="GO" id="GO:0000155">
    <property type="term" value="F:phosphorelay sensor kinase activity"/>
    <property type="evidence" value="ECO:0007669"/>
    <property type="project" value="InterPro"/>
</dbReference>
<dbReference type="CDD" id="cd00082">
    <property type="entry name" value="HisKA"/>
    <property type="match status" value="1"/>
</dbReference>
<dbReference type="Pfam" id="PF08447">
    <property type="entry name" value="PAS_3"/>
    <property type="match status" value="1"/>
</dbReference>
<dbReference type="GO" id="GO:0006355">
    <property type="term" value="P:regulation of DNA-templated transcription"/>
    <property type="evidence" value="ECO:0007669"/>
    <property type="project" value="InterPro"/>
</dbReference>
<dbReference type="RefSeq" id="WP_096462079.1">
    <property type="nucleotide sequence ID" value="NZ_AP014936.1"/>
</dbReference>
<dbReference type="PROSITE" id="PS50110">
    <property type="entry name" value="RESPONSE_REGULATORY"/>
    <property type="match status" value="1"/>
</dbReference>
<dbReference type="PANTHER" id="PTHR43547">
    <property type="entry name" value="TWO-COMPONENT HISTIDINE KINASE"/>
    <property type="match status" value="1"/>
</dbReference>
<evidence type="ECO:0000259" key="11">
    <source>
        <dbReference type="PROSITE" id="PS50113"/>
    </source>
</evidence>
<feature type="domain" description="Response regulatory" evidence="9">
    <location>
        <begin position="513"/>
        <end position="629"/>
    </location>
</feature>
<dbReference type="InterPro" id="IPR011006">
    <property type="entry name" value="CheY-like_superfamily"/>
</dbReference>
<keyword evidence="13" id="KW-1185">Reference proteome</keyword>
<feature type="region of interest" description="Disordered" evidence="7">
    <location>
        <begin position="492"/>
        <end position="513"/>
    </location>
</feature>
<dbReference type="EC" id="2.7.13.3" evidence="2"/>
<evidence type="ECO:0000256" key="5">
    <source>
        <dbReference type="ARBA" id="ARBA00022777"/>
    </source>
</evidence>
<accession>A0A1C7AEV3</accession>
<keyword evidence="4" id="KW-0808">Transferase</keyword>
<dbReference type="CDD" id="cd17580">
    <property type="entry name" value="REC_2_DhkD-like"/>
    <property type="match status" value="1"/>
</dbReference>
<dbReference type="InterPro" id="IPR000014">
    <property type="entry name" value="PAS"/>
</dbReference>
<feature type="domain" description="Histidine kinase" evidence="8">
    <location>
        <begin position="272"/>
        <end position="490"/>
    </location>
</feature>
<evidence type="ECO:0000256" key="2">
    <source>
        <dbReference type="ARBA" id="ARBA00012438"/>
    </source>
</evidence>
<dbReference type="SMART" id="SM00387">
    <property type="entry name" value="HATPase_c"/>
    <property type="match status" value="1"/>
</dbReference>
<proteinExistence type="predicted"/>
<dbReference type="SMART" id="SM00388">
    <property type="entry name" value="HisKA"/>
    <property type="match status" value="1"/>
</dbReference>
<dbReference type="InterPro" id="IPR001610">
    <property type="entry name" value="PAC"/>
</dbReference>
<dbReference type="Pfam" id="PF00512">
    <property type="entry name" value="HisKA"/>
    <property type="match status" value="1"/>
</dbReference>
<dbReference type="Gene3D" id="1.10.287.130">
    <property type="match status" value="1"/>
</dbReference>
<feature type="modified residue" description="4-aspartylphosphate" evidence="6">
    <location>
        <position position="562"/>
    </location>
</feature>
<dbReference type="InterPro" id="IPR001789">
    <property type="entry name" value="Sig_transdc_resp-reg_receiver"/>
</dbReference>
<dbReference type="SMART" id="SM00086">
    <property type="entry name" value="PAC"/>
    <property type="match status" value="2"/>
</dbReference>
<evidence type="ECO:0000313" key="13">
    <source>
        <dbReference type="Proteomes" id="UP000218899"/>
    </source>
</evidence>